<organism evidence="8 9">
    <name type="scientific">Leucothrix arctica</name>
    <dbReference type="NCBI Taxonomy" id="1481894"/>
    <lineage>
        <taxon>Bacteria</taxon>
        <taxon>Pseudomonadati</taxon>
        <taxon>Pseudomonadota</taxon>
        <taxon>Gammaproteobacteria</taxon>
        <taxon>Thiotrichales</taxon>
        <taxon>Thiotrichaceae</taxon>
        <taxon>Leucothrix</taxon>
    </lineage>
</organism>
<proteinExistence type="inferred from homology"/>
<evidence type="ECO:0000256" key="5">
    <source>
        <dbReference type="ARBA" id="ARBA00023284"/>
    </source>
</evidence>
<feature type="transmembrane region" description="Helical" evidence="6">
    <location>
        <begin position="28"/>
        <end position="49"/>
    </location>
</feature>
<comment type="similarity">
    <text evidence="1">Belongs to the thioredoxin family. DsbA subfamily.</text>
</comment>
<dbReference type="InterPro" id="IPR036249">
    <property type="entry name" value="Thioredoxin-like_sf"/>
</dbReference>
<dbReference type="SUPFAM" id="SSF52833">
    <property type="entry name" value="Thioredoxin-like"/>
    <property type="match status" value="1"/>
</dbReference>
<dbReference type="EMBL" id="QGKL01000039">
    <property type="protein sequence ID" value="PWQ94675.1"/>
    <property type="molecule type" value="Genomic_DNA"/>
</dbReference>
<dbReference type="PANTHER" id="PTHR13887:SF14">
    <property type="entry name" value="DISULFIDE BOND FORMATION PROTEIN D"/>
    <property type="match status" value="1"/>
</dbReference>
<keyword evidence="6" id="KW-0472">Membrane</keyword>
<dbReference type="RefSeq" id="WP_109824324.1">
    <property type="nucleotide sequence ID" value="NZ_QGKL01000039.1"/>
</dbReference>
<dbReference type="OrthoDB" id="9780340at2"/>
<name>A0A317C7R3_9GAMM</name>
<keyword evidence="6" id="KW-1133">Transmembrane helix</keyword>
<reference evidence="8 9" key="1">
    <citation type="submission" date="2018-05" db="EMBL/GenBank/DDBJ databases">
        <title>Leucothrix arctica sp. nov., isolated from Arctic seawater.</title>
        <authorList>
            <person name="Choi A."/>
            <person name="Baek K."/>
        </authorList>
    </citation>
    <scope>NUCLEOTIDE SEQUENCE [LARGE SCALE GENOMIC DNA]</scope>
    <source>
        <strain evidence="8 9">IMCC9719</strain>
    </source>
</reference>
<evidence type="ECO:0000256" key="4">
    <source>
        <dbReference type="ARBA" id="ARBA00023157"/>
    </source>
</evidence>
<feature type="domain" description="Thioredoxin-like fold" evidence="7">
    <location>
        <begin position="66"/>
        <end position="154"/>
    </location>
</feature>
<evidence type="ECO:0000313" key="9">
    <source>
        <dbReference type="Proteomes" id="UP000245506"/>
    </source>
</evidence>
<evidence type="ECO:0000256" key="3">
    <source>
        <dbReference type="ARBA" id="ARBA00023002"/>
    </source>
</evidence>
<evidence type="ECO:0000256" key="1">
    <source>
        <dbReference type="ARBA" id="ARBA00005791"/>
    </source>
</evidence>
<keyword evidence="4" id="KW-1015">Disulfide bond</keyword>
<dbReference type="AlphaFoldDB" id="A0A317C7R3"/>
<accession>A0A317C7R3</accession>
<dbReference type="Pfam" id="PF13462">
    <property type="entry name" value="Thioredoxin_4"/>
    <property type="match status" value="1"/>
</dbReference>
<dbReference type="Gene3D" id="3.40.30.10">
    <property type="entry name" value="Glutaredoxin"/>
    <property type="match status" value="1"/>
</dbReference>
<dbReference type="InterPro" id="IPR012336">
    <property type="entry name" value="Thioredoxin-like_fold"/>
</dbReference>
<keyword evidence="9" id="KW-1185">Reference proteome</keyword>
<evidence type="ECO:0000256" key="6">
    <source>
        <dbReference type="SAM" id="Phobius"/>
    </source>
</evidence>
<evidence type="ECO:0000259" key="7">
    <source>
        <dbReference type="Pfam" id="PF13462"/>
    </source>
</evidence>
<protein>
    <recommendedName>
        <fullName evidence="7">Thioredoxin-like fold domain-containing protein</fullName>
    </recommendedName>
</protein>
<dbReference type="PANTHER" id="PTHR13887">
    <property type="entry name" value="GLUTATHIONE S-TRANSFERASE KAPPA"/>
    <property type="match status" value="1"/>
</dbReference>
<evidence type="ECO:0000256" key="2">
    <source>
        <dbReference type="ARBA" id="ARBA00022729"/>
    </source>
</evidence>
<keyword evidence="3" id="KW-0560">Oxidoreductase</keyword>
<sequence>MSIKKQQREIRAQKQAEAEKKANQKAKLMRFTLLGVAGFAVALILFTAFRSVTMAPPSVTEIVASDHVKGNPDAPLTIVEYSDLQCPACRAQHESIQKVWAPIKGSVRFVYRHFPLTNIHPHALTAAYYSEAAAKQDKFWEMHDLMFATQTIWSGTK</sequence>
<keyword evidence="6" id="KW-0812">Transmembrane</keyword>
<gene>
    <name evidence="8" type="ORF">DKT75_15390</name>
</gene>
<dbReference type="GO" id="GO:0016491">
    <property type="term" value="F:oxidoreductase activity"/>
    <property type="evidence" value="ECO:0007669"/>
    <property type="project" value="UniProtKB-KW"/>
</dbReference>
<keyword evidence="5" id="KW-0676">Redox-active center</keyword>
<dbReference type="CDD" id="cd02972">
    <property type="entry name" value="DsbA_family"/>
    <property type="match status" value="1"/>
</dbReference>
<keyword evidence="2" id="KW-0732">Signal</keyword>
<evidence type="ECO:0000313" key="8">
    <source>
        <dbReference type="EMBL" id="PWQ94675.1"/>
    </source>
</evidence>
<comment type="caution">
    <text evidence="8">The sequence shown here is derived from an EMBL/GenBank/DDBJ whole genome shotgun (WGS) entry which is preliminary data.</text>
</comment>
<dbReference type="Proteomes" id="UP000245506">
    <property type="component" value="Unassembled WGS sequence"/>
</dbReference>